<accession>A0A1L9S468</accession>
<dbReference type="GO" id="GO:0000981">
    <property type="term" value="F:DNA-binding transcription factor activity, RNA polymerase II-specific"/>
    <property type="evidence" value="ECO:0007669"/>
    <property type="project" value="InterPro"/>
</dbReference>
<keyword evidence="2" id="KW-0479">Metal-binding</keyword>
<evidence type="ECO:0000313" key="10">
    <source>
        <dbReference type="Proteomes" id="UP000184383"/>
    </source>
</evidence>
<dbReference type="InterPro" id="IPR007219">
    <property type="entry name" value="XnlR_reg_dom"/>
</dbReference>
<reference evidence="10" key="1">
    <citation type="journal article" date="2017" name="Genome Biol.">
        <title>Comparative genomics reveals high biological diversity and specific adaptations in the industrially and medically important fungal genus Aspergillus.</title>
        <authorList>
            <person name="de Vries R.P."/>
            <person name="Riley R."/>
            <person name="Wiebenga A."/>
            <person name="Aguilar-Osorio G."/>
            <person name="Amillis S."/>
            <person name="Uchima C.A."/>
            <person name="Anderluh G."/>
            <person name="Asadollahi M."/>
            <person name="Askin M."/>
            <person name="Barry K."/>
            <person name="Battaglia E."/>
            <person name="Bayram O."/>
            <person name="Benocci T."/>
            <person name="Braus-Stromeyer S.A."/>
            <person name="Caldana C."/>
            <person name="Canovas D."/>
            <person name="Cerqueira G.C."/>
            <person name="Chen F."/>
            <person name="Chen W."/>
            <person name="Choi C."/>
            <person name="Clum A."/>
            <person name="Dos Santos R.A."/>
            <person name="Damasio A.R."/>
            <person name="Diallinas G."/>
            <person name="Emri T."/>
            <person name="Fekete E."/>
            <person name="Flipphi M."/>
            <person name="Freyberg S."/>
            <person name="Gallo A."/>
            <person name="Gournas C."/>
            <person name="Habgood R."/>
            <person name="Hainaut M."/>
            <person name="Harispe M.L."/>
            <person name="Henrissat B."/>
            <person name="Hilden K.S."/>
            <person name="Hope R."/>
            <person name="Hossain A."/>
            <person name="Karabika E."/>
            <person name="Karaffa L."/>
            <person name="Karanyi Z."/>
            <person name="Krasevec N."/>
            <person name="Kuo A."/>
            <person name="Kusch H."/>
            <person name="LaButti K."/>
            <person name="Lagendijk E.L."/>
            <person name="Lapidus A."/>
            <person name="Levasseur A."/>
            <person name="Lindquist E."/>
            <person name="Lipzen A."/>
            <person name="Logrieco A.F."/>
            <person name="MacCabe A."/>
            <person name="Maekelae M.R."/>
            <person name="Malavazi I."/>
            <person name="Melin P."/>
            <person name="Meyer V."/>
            <person name="Mielnichuk N."/>
            <person name="Miskei M."/>
            <person name="Molnar A.P."/>
            <person name="Mule G."/>
            <person name="Ngan C.Y."/>
            <person name="Orejas M."/>
            <person name="Orosz E."/>
            <person name="Ouedraogo J.P."/>
            <person name="Overkamp K.M."/>
            <person name="Park H.-S."/>
            <person name="Perrone G."/>
            <person name="Piumi F."/>
            <person name="Punt P.J."/>
            <person name="Ram A.F."/>
            <person name="Ramon A."/>
            <person name="Rauscher S."/>
            <person name="Record E."/>
            <person name="Riano-Pachon D.M."/>
            <person name="Robert V."/>
            <person name="Roehrig J."/>
            <person name="Ruller R."/>
            <person name="Salamov A."/>
            <person name="Salih N.S."/>
            <person name="Samson R.A."/>
            <person name="Sandor E."/>
            <person name="Sanguinetti M."/>
            <person name="Schuetze T."/>
            <person name="Sepcic K."/>
            <person name="Shelest E."/>
            <person name="Sherlock G."/>
            <person name="Sophianopoulou V."/>
            <person name="Squina F.M."/>
            <person name="Sun H."/>
            <person name="Susca A."/>
            <person name="Todd R.B."/>
            <person name="Tsang A."/>
            <person name="Unkles S.E."/>
            <person name="van de Wiele N."/>
            <person name="van Rossen-Uffink D."/>
            <person name="Oliveira J.V."/>
            <person name="Vesth T.C."/>
            <person name="Visser J."/>
            <person name="Yu J.-H."/>
            <person name="Zhou M."/>
            <person name="Andersen M.R."/>
            <person name="Archer D.B."/>
            <person name="Baker S.E."/>
            <person name="Benoit I."/>
            <person name="Brakhage A.A."/>
            <person name="Braus G.H."/>
            <person name="Fischer R."/>
            <person name="Frisvad J.C."/>
            <person name="Goldman G.H."/>
            <person name="Houbraken J."/>
            <person name="Oakley B."/>
            <person name="Pocsi I."/>
            <person name="Scazzocchio C."/>
            <person name="Seiboth B."/>
            <person name="vanKuyk P.A."/>
            <person name="Wortman J."/>
            <person name="Dyer P.S."/>
            <person name="Grigoriev I.V."/>
        </authorList>
    </citation>
    <scope>NUCLEOTIDE SEQUENCE [LARGE SCALE GENOMIC DNA]</scope>
    <source>
        <strain evidence="10">DTO 134E9</strain>
    </source>
</reference>
<dbReference type="GO" id="GO:0005634">
    <property type="term" value="C:nucleus"/>
    <property type="evidence" value="ECO:0007669"/>
    <property type="project" value="UniProtKB-SubCell"/>
</dbReference>
<dbReference type="GeneID" id="63746063"/>
<dbReference type="SUPFAM" id="SSF57701">
    <property type="entry name" value="Zn2/Cys6 DNA-binding domain"/>
    <property type="match status" value="1"/>
</dbReference>
<dbReference type="VEuPathDB" id="FungiDB:ASPWEDRAFT_167917"/>
<evidence type="ECO:0000256" key="1">
    <source>
        <dbReference type="ARBA" id="ARBA00004123"/>
    </source>
</evidence>
<keyword evidence="4" id="KW-0238">DNA-binding</keyword>
<dbReference type="Gene3D" id="4.10.240.10">
    <property type="entry name" value="Zn(2)-C6 fungal-type DNA-binding domain"/>
    <property type="match status" value="1"/>
</dbReference>
<evidence type="ECO:0000256" key="7">
    <source>
        <dbReference type="SAM" id="MobiDB-lite"/>
    </source>
</evidence>
<proteinExistence type="predicted"/>
<dbReference type="GO" id="GO:0006351">
    <property type="term" value="P:DNA-templated transcription"/>
    <property type="evidence" value="ECO:0007669"/>
    <property type="project" value="InterPro"/>
</dbReference>
<evidence type="ECO:0000259" key="8">
    <source>
        <dbReference type="PROSITE" id="PS50048"/>
    </source>
</evidence>
<evidence type="ECO:0000256" key="3">
    <source>
        <dbReference type="ARBA" id="ARBA00023015"/>
    </source>
</evidence>
<dbReference type="EMBL" id="KV878209">
    <property type="protein sequence ID" value="OJJ41927.1"/>
    <property type="molecule type" value="Genomic_DNA"/>
</dbReference>
<name>A0A1L9S468_ASPWE</name>
<evidence type="ECO:0000256" key="5">
    <source>
        <dbReference type="ARBA" id="ARBA00023163"/>
    </source>
</evidence>
<dbReference type="OrthoDB" id="2406834at2759"/>
<gene>
    <name evidence="9" type="ORF">ASPWEDRAFT_167917</name>
</gene>
<organism evidence="9 10">
    <name type="scientific">Aspergillus wentii DTO 134E9</name>
    <dbReference type="NCBI Taxonomy" id="1073089"/>
    <lineage>
        <taxon>Eukaryota</taxon>
        <taxon>Fungi</taxon>
        <taxon>Dikarya</taxon>
        <taxon>Ascomycota</taxon>
        <taxon>Pezizomycotina</taxon>
        <taxon>Eurotiomycetes</taxon>
        <taxon>Eurotiomycetidae</taxon>
        <taxon>Eurotiales</taxon>
        <taxon>Aspergillaceae</taxon>
        <taxon>Aspergillus</taxon>
        <taxon>Aspergillus subgen. Cremei</taxon>
    </lineage>
</organism>
<dbReference type="PROSITE" id="PS50048">
    <property type="entry name" value="ZN2_CY6_FUNGAL_2"/>
    <property type="match status" value="1"/>
</dbReference>
<keyword evidence="6" id="KW-0539">Nucleus</keyword>
<comment type="subcellular location">
    <subcellularLocation>
        <location evidence="1">Nucleus</location>
    </subcellularLocation>
</comment>
<feature type="compositionally biased region" description="Low complexity" evidence="7">
    <location>
        <begin position="51"/>
        <end position="64"/>
    </location>
</feature>
<evidence type="ECO:0000256" key="6">
    <source>
        <dbReference type="ARBA" id="ARBA00023242"/>
    </source>
</evidence>
<dbReference type="GO" id="GO:0003677">
    <property type="term" value="F:DNA binding"/>
    <property type="evidence" value="ECO:0007669"/>
    <property type="project" value="UniProtKB-KW"/>
</dbReference>
<dbReference type="InterPro" id="IPR036864">
    <property type="entry name" value="Zn2-C6_fun-type_DNA-bd_sf"/>
</dbReference>
<evidence type="ECO:0000256" key="4">
    <source>
        <dbReference type="ARBA" id="ARBA00023125"/>
    </source>
</evidence>
<dbReference type="Proteomes" id="UP000184383">
    <property type="component" value="Unassembled WGS sequence"/>
</dbReference>
<dbReference type="PANTHER" id="PTHR31001:SF40">
    <property type="entry name" value="ZN(II)2CYS6 TRANSCRIPTION FACTOR (EUROFUNG)"/>
    <property type="match status" value="1"/>
</dbReference>
<dbReference type="STRING" id="1073089.A0A1L9S468"/>
<dbReference type="PROSITE" id="PS00463">
    <property type="entry name" value="ZN2_CY6_FUNGAL_1"/>
    <property type="match status" value="1"/>
</dbReference>
<dbReference type="SMART" id="SM00066">
    <property type="entry name" value="GAL4"/>
    <property type="match status" value="1"/>
</dbReference>
<dbReference type="PANTHER" id="PTHR31001">
    <property type="entry name" value="UNCHARACTERIZED TRANSCRIPTIONAL REGULATORY PROTEIN"/>
    <property type="match status" value="1"/>
</dbReference>
<feature type="region of interest" description="Disordered" evidence="7">
    <location>
        <begin position="51"/>
        <end position="73"/>
    </location>
</feature>
<dbReference type="RefSeq" id="XP_040695603.1">
    <property type="nucleotide sequence ID" value="XM_040830215.1"/>
</dbReference>
<keyword evidence="5" id="KW-0804">Transcription</keyword>
<evidence type="ECO:0000256" key="2">
    <source>
        <dbReference type="ARBA" id="ARBA00022723"/>
    </source>
</evidence>
<protein>
    <recommendedName>
        <fullName evidence="8">Zn(2)-C6 fungal-type domain-containing protein</fullName>
    </recommendedName>
</protein>
<keyword evidence="3" id="KW-0805">Transcription regulation</keyword>
<dbReference type="CDD" id="cd12148">
    <property type="entry name" value="fungal_TF_MHR"/>
    <property type="match status" value="1"/>
</dbReference>
<dbReference type="GO" id="GO:0008270">
    <property type="term" value="F:zinc ion binding"/>
    <property type="evidence" value="ECO:0007669"/>
    <property type="project" value="InterPro"/>
</dbReference>
<dbReference type="InterPro" id="IPR001138">
    <property type="entry name" value="Zn2Cys6_DnaBD"/>
</dbReference>
<sequence length="565" mass="65007">MDNHVDKDKPRRRQPISCDPCRRSKLRCDRHRPCSSCRRRRCEDSCRYKASSSTESSPAIPSRSSVDHHESTHDRWDAVLQRPTIDHHDSLGSTDFPFSFGHVSIDELLARLPPSSCCDYLITQYFMRLSPMFHILHGPTFQKQYNGFIHDPSSVDLSWLALLFLICSVTLNTMAGDDPTLADLWIKYPNARDIPSVSCQLRSAAMICLSQDQFLIRHRLTMLEALLILIYTISHNEGVERSWTLLGIALNMGIALRCNSDSAQLNCIENERRRRCWAGILMLHTYQAILFRDIDMSSLLDIPATMPADVNDADITPDRILRPSSQPTQMSVMMFKIRLFQLSSRLCRHIASPAKFDETALTRFDAQIEDEQKQWDAVFLLDGSPSVLDTSSYAHWCILQLYAHQLYLLLHRPFCRSQSNPRYRSVSRTKCMSSSVALLDLHRQLWELPRLRYYRWLIYGMTSFYALHGAVALASCLLDGTTIDSTSYRETFDSAVSRIEVLRTHSPICRQAYPMLLHLQSLLSPGQSQSSPRDFNTFDEWVDAVQWLNPDSVNWNFWGMNEPNI</sequence>
<dbReference type="Pfam" id="PF04082">
    <property type="entry name" value="Fungal_trans"/>
    <property type="match status" value="1"/>
</dbReference>
<feature type="domain" description="Zn(2)-C6 fungal-type" evidence="8">
    <location>
        <begin position="17"/>
        <end position="48"/>
    </location>
</feature>
<evidence type="ECO:0000313" key="9">
    <source>
        <dbReference type="EMBL" id="OJJ41927.1"/>
    </source>
</evidence>
<dbReference type="AlphaFoldDB" id="A0A1L9S468"/>
<dbReference type="CDD" id="cd00067">
    <property type="entry name" value="GAL4"/>
    <property type="match status" value="1"/>
</dbReference>
<dbReference type="Pfam" id="PF00172">
    <property type="entry name" value="Zn_clus"/>
    <property type="match status" value="1"/>
</dbReference>
<dbReference type="InterPro" id="IPR050613">
    <property type="entry name" value="Sec_Metabolite_Reg"/>
</dbReference>
<keyword evidence="10" id="KW-1185">Reference proteome</keyword>